<protein>
    <recommendedName>
        <fullName evidence="17">Integrase catalytic domain-containing protein</fullName>
    </recommendedName>
</protein>
<keyword evidence="5" id="KW-0255">Endonuclease</keyword>
<dbReference type="GO" id="GO:0003887">
    <property type="term" value="F:DNA-directed DNA polymerase activity"/>
    <property type="evidence" value="ECO:0007669"/>
    <property type="project" value="UniProtKB-KW"/>
</dbReference>
<keyword evidence="10" id="KW-0695">RNA-directed DNA polymerase</keyword>
<dbReference type="GO" id="GO:0004519">
    <property type="term" value="F:endonuclease activity"/>
    <property type="evidence" value="ECO:0007669"/>
    <property type="project" value="UniProtKB-KW"/>
</dbReference>
<dbReference type="GO" id="GO:0032196">
    <property type="term" value="P:transposition"/>
    <property type="evidence" value="ECO:0007669"/>
    <property type="project" value="UniProtKB-KW"/>
</dbReference>
<dbReference type="OrthoDB" id="4369352at2759"/>
<evidence type="ECO:0000256" key="1">
    <source>
        <dbReference type="ARBA" id="ARBA00022578"/>
    </source>
</evidence>
<keyword evidence="7" id="KW-0460">Magnesium</keyword>
<comment type="catalytic activity">
    <reaction evidence="15">
        <text>DNA(n) + a 2'-deoxyribonucleoside 5'-triphosphate = DNA(n+1) + diphosphate</text>
        <dbReference type="Rhea" id="RHEA:22508"/>
        <dbReference type="Rhea" id="RHEA-COMP:17339"/>
        <dbReference type="Rhea" id="RHEA-COMP:17340"/>
        <dbReference type="ChEBI" id="CHEBI:33019"/>
        <dbReference type="ChEBI" id="CHEBI:61560"/>
        <dbReference type="ChEBI" id="CHEBI:173112"/>
        <dbReference type="EC" id="2.7.7.7"/>
    </reaction>
</comment>
<evidence type="ECO:0000256" key="16">
    <source>
        <dbReference type="SAM" id="MobiDB-lite"/>
    </source>
</evidence>
<feature type="region of interest" description="Disordered" evidence="16">
    <location>
        <begin position="58"/>
        <end position="92"/>
    </location>
</feature>
<proteinExistence type="predicted"/>
<dbReference type="GO" id="GO:0006310">
    <property type="term" value="P:DNA recombination"/>
    <property type="evidence" value="ECO:0007669"/>
    <property type="project" value="UniProtKB-KW"/>
</dbReference>
<evidence type="ECO:0000256" key="11">
    <source>
        <dbReference type="ARBA" id="ARBA00022932"/>
    </source>
</evidence>
<dbReference type="InterPro" id="IPR001584">
    <property type="entry name" value="Integrase_cat-core"/>
</dbReference>
<evidence type="ECO:0000256" key="5">
    <source>
        <dbReference type="ARBA" id="ARBA00022759"/>
    </source>
</evidence>
<dbReference type="EMBL" id="JACBAF010002074">
    <property type="protein sequence ID" value="KAF7168537.1"/>
    <property type="molecule type" value="Genomic_DNA"/>
</dbReference>
<evidence type="ECO:0000256" key="7">
    <source>
        <dbReference type="ARBA" id="ARBA00022842"/>
    </source>
</evidence>
<keyword evidence="11" id="KW-0808">Transferase</keyword>
<feature type="domain" description="Integrase catalytic" evidence="17">
    <location>
        <begin position="136"/>
        <end position="299"/>
    </location>
</feature>
<dbReference type="SUPFAM" id="SSF53098">
    <property type="entry name" value="Ribonuclease H-like"/>
    <property type="match status" value="1"/>
</dbReference>
<evidence type="ECO:0000256" key="14">
    <source>
        <dbReference type="ARBA" id="ARBA00048173"/>
    </source>
</evidence>
<dbReference type="Proteomes" id="UP000630445">
    <property type="component" value="Unassembled WGS sequence"/>
</dbReference>
<evidence type="ECO:0000256" key="8">
    <source>
        <dbReference type="ARBA" id="ARBA00022884"/>
    </source>
</evidence>
<evidence type="ECO:0000313" key="19">
    <source>
        <dbReference type="EMBL" id="KAF7168537.1"/>
    </source>
</evidence>
<evidence type="ECO:0000313" key="20">
    <source>
        <dbReference type="Proteomes" id="UP000630445"/>
    </source>
</evidence>
<dbReference type="GO" id="GO:0015074">
    <property type="term" value="P:DNA integration"/>
    <property type="evidence" value="ECO:0007669"/>
    <property type="project" value="UniProtKB-KW"/>
</dbReference>
<comment type="catalytic activity">
    <reaction evidence="14">
        <text>DNA(n) + a 2'-deoxyribonucleoside 5'-triphosphate = DNA(n+1) + diphosphate</text>
        <dbReference type="Rhea" id="RHEA:22508"/>
        <dbReference type="Rhea" id="RHEA-COMP:17339"/>
        <dbReference type="Rhea" id="RHEA-COMP:17340"/>
        <dbReference type="ChEBI" id="CHEBI:33019"/>
        <dbReference type="ChEBI" id="CHEBI:61560"/>
        <dbReference type="ChEBI" id="CHEBI:173112"/>
        <dbReference type="EC" id="2.7.7.49"/>
    </reaction>
</comment>
<dbReference type="InterPro" id="IPR036397">
    <property type="entry name" value="RNaseH_sf"/>
</dbReference>
<dbReference type="EMBL" id="JACBAD010001897">
    <property type="protein sequence ID" value="KAF7128807.1"/>
    <property type="molecule type" value="Genomic_DNA"/>
</dbReference>
<keyword evidence="12" id="KW-0238">DNA-binding</keyword>
<feature type="compositionally biased region" description="Polar residues" evidence="16">
    <location>
        <begin position="11"/>
        <end position="21"/>
    </location>
</feature>
<evidence type="ECO:0000256" key="2">
    <source>
        <dbReference type="ARBA" id="ARBA00022695"/>
    </source>
</evidence>
<dbReference type="Proteomes" id="UP000662466">
    <property type="component" value="Unassembled WGS sequence"/>
</dbReference>
<evidence type="ECO:0000256" key="12">
    <source>
        <dbReference type="ARBA" id="ARBA00023125"/>
    </source>
</evidence>
<evidence type="ECO:0000313" key="18">
    <source>
        <dbReference type="EMBL" id="KAF7128807.1"/>
    </source>
</evidence>
<dbReference type="AlphaFoldDB" id="A0A8H6PE76"/>
<accession>A0A8H6PE76</accession>
<dbReference type="GO" id="GO:0016787">
    <property type="term" value="F:hydrolase activity"/>
    <property type="evidence" value="ECO:0007669"/>
    <property type="project" value="UniProtKB-KW"/>
</dbReference>
<evidence type="ECO:0000256" key="3">
    <source>
        <dbReference type="ARBA" id="ARBA00022722"/>
    </source>
</evidence>
<dbReference type="GO" id="GO:0046872">
    <property type="term" value="F:metal ion binding"/>
    <property type="evidence" value="ECO:0007669"/>
    <property type="project" value="UniProtKB-KW"/>
</dbReference>
<dbReference type="GO" id="GO:0005634">
    <property type="term" value="C:nucleus"/>
    <property type="evidence" value="ECO:0007669"/>
    <property type="project" value="UniProtKB-ARBA"/>
</dbReference>
<dbReference type="Gene3D" id="3.30.420.10">
    <property type="entry name" value="Ribonuclease H-like superfamily/Ribonuclease H"/>
    <property type="match status" value="1"/>
</dbReference>
<evidence type="ECO:0000256" key="6">
    <source>
        <dbReference type="ARBA" id="ARBA00022801"/>
    </source>
</evidence>
<name>A0A8H6PE76_9EURO</name>
<sequence>MTFTEIFMTVPSPSTQGRSNAQGEANWTLWLEGIKATFAARMLPYLLEAPEAPVPPSFSTCAAQAQRRKDKQPAASAPTAAEGAEGEASASTTLPVQATAALEQLGESLPIIVTDAEVEKQIHERAPAAIRQDRSIHSGPGEFLHINVCGPLSVQAHGGDTYFLTVTDEATRFCWVFLIKSRTKVLDKLIQVINYLETQFAYQVKHMRGDNAAEHEPIQSFAADKGIIWVPTPPCTPQLNGVAEIKNRHLIAPVIAVMAENQLLKYLLGHLVLAVNYLSNRLFHSKIRMTPYEPLYGVQPNVFTLDSARMQILVPYTQGATYAEGHCKVYDTSTKRILRSRNVILAEEPQICSKPAVTYDLAQQDERRQQTADQTNELLEQHHAPIEFLEMRNNEFLHQFNLLFQQSLHRFHLILLLLLRSLMPTTIKNSSLRPMGALLQLPQDQFLRSTPRPRRIRHRVDLRGSGNLLCRPLEAMESLYTYFDEPFLPWLVRTANMHVLQVIPDNILDPVSRTEANPHTYAVQSATSDPDISNGPSRDDLLQRSYKDAINCKRASYWGAAIHKEASELIHNGTFRIMDRQKG</sequence>
<keyword evidence="20" id="KW-1185">Reference proteome</keyword>
<evidence type="ECO:0000259" key="17">
    <source>
        <dbReference type="PROSITE" id="PS50994"/>
    </source>
</evidence>
<keyword evidence="2" id="KW-0548">Nucleotidyltransferase</keyword>
<keyword evidence="1" id="KW-0815">Transposition</keyword>
<keyword evidence="8" id="KW-0694">RNA-binding</keyword>
<evidence type="ECO:0000256" key="9">
    <source>
        <dbReference type="ARBA" id="ARBA00022908"/>
    </source>
</evidence>
<feature type="region of interest" description="Disordered" evidence="16">
    <location>
        <begin position="1"/>
        <end position="21"/>
    </location>
</feature>
<dbReference type="InterPro" id="IPR012337">
    <property type="entry name" value="RNaseH-like_sf"/>
</dbReference>
<dbReference type="PANTHER" id="PTHR42648">
    <property type="entry name" value="TRANSPOSASE, PUTATIVE-RELATED"/>
    <property type="match status" value="1"/>
</dbReference>
<dbReference type="GO" id="GO:0003677">
    <property type="term" value="F:DNA binding"/>
    <property type="evidence" value="ECO:0007669"/>
    <property type="project" value="UniProtKB-KW"/>
</dbReference>
<gene>
    <name evidence="18" type="ORF">CNMCM5793_003716</name>
    <name evidence="19" type="ORF">CNMCM6106_003675</name>
</gene>
<keyword evidence="3" id="KW-0540">Nuclease</keyword>
<keyword evidence="11" id="KW-0239">DNA-directed DNA polymerase</keyword>
<evidence type="ECO:0000256" key="4">
    <source>
        <dbReference type="ARBA" id="ARBA00022723"/>
    </source>
</evidence>
<dbReference type="PROSITE" id="PS50994">
    <property type="entry name" value="INTEGRASE"/>
    <property type="match status" value="1"/>
</dbReference>
<organism evidence="18 20">
    <name type="scientific">Aspergillus hiratsukae</name>
    <dbReference type="NCBI Taxonomy" id="1194566"/>
    <lineage>
        <taxon>Eukaryota</taxon>
        <taxon>Fungi</taxon>
        <taxon>Dikarya</taxon>
        <taxon>Ascomycota</taxon>
        <taxon>Pezizomycotina</taxon>
        <taxon>Eurotiomycetes</taxon>
        <taxon>Eurotiomycetidae</taxon>
        <taxon>Eurotiales</taxon>
        <taxon>Aspergillaceae</taxon>
        <taxon>Aspergillus</taxon>
        <taxon>Aspergillus subgen. Fumigati</taxon>
    </lineage>
</organism>
<keyword evidence="6" id="KW-0378">Hydrolase</keyword>
<keyword evidence="4" id="KW-0479">Metal-binding</keyword>
<dbReference type="InterPro" id="IPR039537">
    <property type="entry name" value="Retrotran_Ty1/copia-like"/>
</dbReference>
<dbReference type="GO" id="GO:0003964">
    <property type="term" value="F:RNA-directed DNA polymerase activity"/>
    <property type="evidence" value="ECO:0007669"/>
    <property type="project" value="UniProtKB-KW"/>
</dbReference>
<evidence type="ECO:0000256" key="13">
    <source>
        <dbReference type="ARBA" id="ARBA00023172"/>
    </source>
</evidence>
<reference evidence="18" key="1">
    <citation type="submission" date="2020-06" db="EMBL/GenBank/DDBJ databases">
        <title>Draft genome sequences of strains closely related to Aspergillus parafelis and Aspergillus hiratsukae.</title>
        <authorList>
            <person name="Dos Santos R.A.C."/>
            <person name="Rivero-Menendez O."/>
            <person name="Steenwyk J.L."/>
            <person name="Mead M.E."/>
            <person name="Goldman G.H."/>
            <person name="Alastruey-Izquierdo A."/>
            <person name="Rokas A."/>
        </authorList>
    </citation>
    <scope>NUCLEOTIDE SEQUENCE</scope>
    <source>
        <strain evidence="18">CNM-CM5793</strain>
        <strain evidence="19">CNM-CM6106</strain>
    </source>
</reference>
<dbReference type="PANTHER" id="PTHR42648:SF11">
    <property type="entry name" value="TRANSPOSON TY4-P GAG-POL POLYPROTEIN"/>
    <property type="match status" value="1"/>
</dbReference>
<keyword evidence="13" id="KW-0233">DNA recombination</keyword>
<dbReference type="GO" id="GO:0003723">
    <property type="term" value="F:RNA binding"/>
    <property type="evidence" value="ECO:0007669"/>
    <property type="project" value="UniProtKB-KW"/>
</dbReference>
<evidence type="ECO:0000256" key="15">
    <source>
        <dbReference type="ARBA" id="ARBA00049244"/>
    </source>
</evidence>
<comment type="caution">
    <text evidence="18">The sequence shown here is derived from an EMBL/GenBank/DDBJ whole genome shotgun (WGS) entry which is preliminary data.</text>
</comment>
<keyword evidence="9" id="KW-0229">DNA integration</keyword>
<evidence type="ECO:0000256" key="10">
    <source>
        <dbReference type="ARBA" id="ARBA00022918"/>
    </source>
</evidence>
<feature type="compositionally biased region" description="Low complexity" evidence="16">
    <location>
        <begin position="73"/>
        <end position="92"/>
    </location>
</feature>